<evidence type="ECO:0000313" key="2">
    <source>
        <dbReference type="EMBL" id="RCU42699.1"/>
    </source>
</evidence>
<protein>
    <submittedName>
        <fullName evidence="2">Amidohydrolase</fullName>
    </submittedName>
</protein>
<sequence>MKKTLFLFLSLALLSNCKTKESVSVDSIYYNGDILTMEGDEPQYVEAVAVKDGKILFAGSLQEVNQYKGSETTMNDLQNKTLLPGFIDAHGHIWNAGFQAVSANLLPAPDGNGNSIDDIVRLLNEWKGKNKKAIGKYGWIIGFGYDDAQLKEKLPPTARDLDKVSTTVPVIIIHQSGHLAVMNHKALELSDINENTPDPAGGLIRRLPGTTKPSGVLEEMAAFIPLFKMLAVLDADANEKIALAGLNAYVRFGFTTAQEGRATVDASNTWSKLADEGKLPIDIAVYPDIQTQMEYMKKHGVSKDYKNKFRIAGVKISLDGSPQGKTAWLTQPYVVPPPGQPDTYKGYPAFPKEDDAISLVDAAYSNNWQILAHCNGDAAIDELIAAADAAGKKHGNENRRTVGIHSQTARMDQLDSYKELGIIPSFFGMHTYYWGDWHTDETLGKERADKISPAQSALNKGMIFTQHHDAPVALPSSTMILYSVVNRISRSSKVIGADERISPYYALKSLTEWAAYQYFEENSKGTIKKDKLADFVILDKNPLKINPEALKDIVVLETIKERKSVYSVKN</sequence>
<dbReference type="PANTHER" id="PTHR22642">
    <property type="entry name" value="IMIDAZOLONEPROPIONASE"/>
    <property type="match status" value="1"/>
</dbReference>
<dbReference type="Gene3D" id="2.30.40.10">
    <property type="entry name" value="Urease, subunit C, domain 1"/>
    <property type="match status" value="1"/>
</dbReference>
<gene>
    <name evidence="2" type="ORF">DQ356_07740</name>
</gene>
<comment type="caution">
    <text evidence="2">The sequence shown here is derived from an EMBL/GenBank/DDBJ whole genome shotgun (WGS) entry which is preliminary data.</text>
</comment>
<dbReference type="Proteomes" id="UP000252172">
    <property type="component" value="Unassembled WGS sequence"/>
</dbReference>
<dbReference type="Pfam" id="PF07969">
    <property type="entry name" value="Amidohydro_3"/>
    <property type="match status" value="1"/>
</dbReference>
<dbReference type="SUPFAM" id="SSF51338">
    <property type="entry name" value="Composite domain of metallo-dependent hydrolases"/>
    <property type="match status" value="1"/>
</dbReference>
<dbReference type="GO" id="GO:0016810">
    <property type="term" value="F:hydrolase activity, acting on carbon-nitrogen (but not peptide) bonds"/>
    <property type="evidence" value="ECO:0007669"/>
    <property type="project" value="InterPro"/>
</dbReference>
<dbReference type="InterPro" id="IPR032466">
    <property type="entry name" value="Metal_Hydrolase"/>
</dbReference>
<dbReference type="Gene3D" id="3.20.20.140">
    <property type="entry name" value="Metal-dependent hydrolases"/>
    <property type="match status" value="1"/>
</dbReference>
<keyword evidence="3" id="KW-1185">Reference proteome</keyword>
<dbReference type="EMBL" id="QPIE01000005">
    <property type="protein sequence ID" value="RCU42699.1"/>
    <property type="molecule type" value="Genomic_DNA"/>
</dbReference>
<dbReference type="InterPro" id="IPR011059">
    <property type="entry name" value="Metal-dep_hydrolase_composite"/>
</dbReference>
<dbReference type="CDD" id="cd01300">
    <property type="entry name" value="YtcJ_like"/>
    <property type="match status" value="1"/>
</dbReference>
<dbReference type="PANTHER" id="PTHR22642:SF2">
    <property type="entry name" value="PROTEIN LONG AFTER FAR-RED 3"/>
    <property type="match status" value="1"/>
</dbReference>
<name>A0A368N0C8_9FLAO</name>
<accession>A0A368N0C8</accession>
<dbReference type="SUPFAM" id="SSF51556">
    <property type="entry name" value="Metallo-dependent hydrolases"/>
    <property type="match status" value="1"/>
</dbReference>
<organism evidence="2 3">
    <name type="scientific">Chryseobacterium lacus</name>
    <dbReference type="NCBI Taxonomy" id="2058346"/>
    <lineage>
        <taxon>Bacteria</taxon>
        <taxon>Pseudomonadati</taxon>
        <taxon>Bacteroidota</taxon>
        <taxon>Flavobacteriia</taxon>
        <taxon>Flavobacteriales</taxon>
        <taxon>Weeksellaceae</taxon>
        <taxon>Chryseobacterium group</taxon>
        <taxon>Chryseobacterium</taxon>
    </lineage>
</organism>
<evidence type="ECO:0000313" key="3">
    <source>
        <dbReference type="Proteomes" id="UP000252172"/>
    </source>
</evidence>
<dbReference type="AlphaFoldDB" id="A0A368N0C8"/>
<reference evidence="2 3" key="1">
    <citation type="submission" date="2018-07" db="EMBL/GenBank/DDBJ databases">
        <title>Chryseobacterium lacus sp. nov., isolated from lake water.</title>
        <authorList>
            <person name="Li C.-M."/>
        </authorList>
    </citation>
    <scope>NUCLEOTIDE SEQUENCE [LARGE SCALE GENOMIC DNA]</scope>
    <source>
        <strain evidence="2 3">YLOS41</strain>
    </source>
</reference>
<feature type="domain" description="Amidohydrolase 3" evidence="1">
    <location>
        <begin position="76"/>
        <end position="566"/>
    </location>
</feature>
<dbReference type="InterPro" id="IPR013108">
    <property type="entry name" value="Amidohydro_3"/>
</dbReference>
<proteinExistence type="predicted"/>
<dbReference type="InterPro" id="IPR033932">
    <property type="entry name" value="YtcJ-like"/>
</dbReference>
<keyword evidence="2" id="KW-0378">Hydrolase</keyword>
<dbReference type="RefSeq" id="WP_114303911.1">
    <property type="nucleotide sequence ID" value="NZ_QPIE01000005.1"/>
</dbReference>
<dbReference type="OrthoDB" id="9767366at2"/>
<dbReference type="Gene3D" id="3.10.310.70">
    <property type="match status" value="1"/>
</dbReference>
<evidence type="ECO:0000259" key="1">
    <source>
        <dbReference type="Pfam" id="PF07969"/>
    </source>
</evidence>